<evidence type="ECO:0000256" key="9">
    <source>
        <dbReference type="RuleBase" id="RU364112"/>
    </source>
</evidence>
<evidence type="ECO:0000256" key="6">
    <source>
        <dbReference type="ARBA" id="ARBA00023004"/>
    </source>
</evidence>
<keyword evidence="9" id="KW-0472">Membrane</keyword>
<feature type="region of interest" description="Disordered" evidence="10">
    <location>
        <begin position="148"/>
        <end position="168"/>
    </location>
</feature>
<dbReference type="STRING" id="1231341.Abor_014_231"/>
<evidence type="ECO:0000313" key="13">
    <source>
        <dbReference type="EMBL" id="GAN66066.1"/>
    </source>
</evidence>
<keyword evidence="9" id="KW-0812">Transmembrane</keyword>
<evidence type="ECO:0000256" key="8">
    <source>
        <dbReference type="ARBA" id="ARBA00060491"/>
    </source>
</evidence>
<reference evidence="12 15" key="2">
    <citation type="submission" date="2018-02" db="EMBL/GenBank/DDBJ databases">
        <title>Acetobacter orientalis genome.</title>
        <authorList>
            <person name="Nakashima N."/>
            <person name="Tamura T."/>
        </authorList>
    </citation>
    <scope>NUCLEOTIDE SEQUENCE [LARGE SCALE GENOMIC DNA]</scope>
    <source>
        <strain evidence="12 15">FAN1</strain>
    </source>
</reference>
<dbReference type="PANTHER" id="PTHR47870">
    <property type="entry name" value="CYTOCHROME C-TYPE BIOGENESIS PROTEIN CCMH"/>
    <property type="match status" value="1"/>
</dbReference>
<evidence type="ECO:0000313" key="14">
    <source>
        <dbReference type="Proteomes" id="UP000032670"/>
    </source>
</evidence>
<name>A0A2Z5ZMM4_9PROT</name>
<dbReference type="EMBL" id="BAMX01000014">
    <property type="protein sequence ID" value="GAN66066.1"/>
    <property type="molecule type" value="Genomic_DNA"/>
</dbReference>
<accession>A0A2Z5ZMM4</accession>
<sequence>MSHSTGQTPRTRLRRIVTALVLGLSVFLAPALVLAVDDPSEMLPDTKQEARAEAIGSQLRCLVCQNESIEDSSAGLARDLRRVVREHVAKGETDHQIMDWMVARYGNFIRLSPPLSVGTILLWSMPVLALLLGLGLAFFSYRRRAATPVAPPPLSEEEKARLAKLTKE</sequence>
<comment type="function">
    <text evidence="7">Required for the biogenesis of c-type cytochromes. Possible subunit of a heme lyase.</text>
</comment>
<keyword evidence="9" id="KW-1133">Transmembrane helix</keyword>
<dbReference type="RefSeq" id="WP_084594409.1">
    <property type="nucleotide sequence ID" value="NZ_BAMX01000014.1"/>
</dbReference>
<keyword evidence="3 9" id="KW-0479">Metal-binding</keyword>
<dbReference type="Proteomes" id="UP000032670">
    <property type="component" value="Unassembled WGS sequence"/>
</dbReference>
<evidence type="ECO:0000313" key="15">
    <source>
        <dbReference type="Proteomes" id="UP000270034"/>
    </source>
</evidence>
<proteinExistence type="inferred from homology"/>
<dbReference type="GO" id="GO:0017004">
    <property type="term" value="P:cytochrome complex assembly"/>
    <property type="evidence" value="ECO:0007669"/>
    <property type="project" value="UniProtKB-KW"/>
</dbReference>
<evidence type="ECO:0000256" key="2">
    <source>
        <dbReference type="ARBA" id="ARBA00022617"/>
    </source>
</evidence>
<feature type="compositionally biased region" description="Basic and acidic residues" evidence="10">
    <location>
        <begin position="156"/>
        <end position="168"/>
    </location>
</feature>
<keyword evidence="6 9" id="KW-0408">Iron</keyword>
<organism evidence="12 15">
    <name type="scientific">Acetobacter orientalis</name>
    <dbReference type="NCBI Taxonomy" id="146474"/>
    <lineage>
        <taxon>Bacteria</taxon>
        <taxon>Pseudomonadati</taxon>
        <taxon>Pseudomonadota</taxon>
        <taxon>Alphaproteobacteria</taxon>
        <taxon>Acetobacterales</taxon>
        <taxon>Acetobacteraceae</taxon>
        <taxon>Acetobacter</taxon>
    </lineage>
</organism>
<dbReference type="AlphaFoldDB" id="A0A2Z5ZMM4"/>
<dbReference type="GO" id="GO:0046872">
    <property type="term" value="F:metal ion binding"/>
    <property type="evidence" value="ECO:0007669"/>
    <property type="project" value="UniProtKB-KW"/>
</dbReference>
<evidence type="ECO:0000256" key="5">
    <source>
        <dbReference type="ARBA" id="ARBA00022748"/>
    </source>
</evidence>
<keyword evidence="5" id="KW-0201">Cytochrome c-type biogenesis</keyword>
<dbReference type="InterPro" id="IPR038297">
    <property type="entry name" value="CcmH/CycL/NrfF/Ccl2_sf"/>
</dbReference>
<evidence type="ECO:0000259" key="11">
    <source>
        <dbReference type="Pfam" id="PF03918"/>
    </source>
</evidence>
<feature type="domain" description="CcmH/CycL/Ccl2/NrfF N-terminal" evidence="11">
    <location>
        <begin position="27"/>
        <end position="165"/>
    </location>
</feature>
<keyword evidence="4 9" id="KW-0732">Signal</keyword>
<comment type="subcellular location">
    <subcellularLocation>
        <location evidence="8">Membrane</location>
        <topology evidence="8">Single-pass membrane protein</topology>
        <orientation evidence="8">Periplasmic side</orientation>
    </subcellularLocation>
</comment>
<dbReference type="EMBL" id="AP018515">
    <property type="protein sequence ID" value="BBC81609.1"/>
    <property type="molecule type" value="Genomic_DNA"/>
</dbReference>
<feature type="transmembrane region" description="Helical" evidence="9">
    <location>
        <begin position="120"/>
        <end position="139"/>
    </location>
</feature>
<keyword evidence="14" id="KW-1185">Reference proteome</keyword>
<evidence type="ECO:0000256" key="1">
    <source>
        <dbReference type="ARBA" id="ARBA00010342"/>
    </source>
</evidence>
<comment type="similarity">
    <text evidence="1 9">Belongs to the CcmH/CycL/Ccl2/NrfF family.</text>
</comment>
<evidence type="ECO:0000313" key="12">
    <source>
        <dbReference type="EMBL" id="BBC81609.1"/>
    </source>
</evidence>
<dbReference type="KEGG" id="aot:AcetOri_orf04929"/>
<dbReference type="Gene3D" id="1.10.8.640">
    <property type="entry name" value="Cytochrome C biogenesis protein"/>
    <property type="match status" value="1"/>
</dbReference>
<dbReference type="PANTHER" id="PTHR47870:SF1">
    <property type="entry name" value="CYTOCHROME C-TYPE BIOGENESIS PROTEIN CCMH"/>
    <property type="match status" value="1"/>
</dbReference>
<dbReference type="Proteomes" id="UP000270034">
    <property type="component" value="Chromosome"/>
</dbReference>
<evidence type="ECO:0000256" key="4">
    <source>
        <dbReference type="ARBA" id="ARBA00022729"/>
    </source>
</evidence>
<accession>A0A0D6NKZ6</accession>
<gene>
    <name evidence="13" type="ORF">Abor_014_231</name>
    <name evidence="12" type="ORF">AcetOrient_orf04929</name>
</gene>
<evidence type="ECO:0000256" key="10">
    <source>
        <dbReference type="SAM" id="MobiDB-lite"/>
    </source>
</evidence>
<dbReference type="Pfam" id="PF03918">
    <property type="entry name" value="CcmH"/>
    <property type="match status" value="1"/>
</dbReference>
<dbReference type="InterPro" id="IPR005616">
    <property type="entry name" value="CcmH/CycL/Ccl2/NrfF_N"/>
</dbReference>
<reference evidence="13 14" key="1">
    <citation type="submission" date="2012-11" db="EMBL/GenBank/DDBJ databases">
        <title>Whole genome sequence of Acetobacter orientalis 21F-2.</title>
        <authorList>
            <person name="Azuma Y."/>
            <person name="Higashiura N."/>
            <person name="Hirakawa H."/>
            <person name="Matsushita K."/>
        </authorList>
    </citation>
    <scope>NUCLEOTIDE SEQUENCE [LARGE SCALE GENOMIC DNA]</scope>
    <source>
        <strain evidence="13 14">21F-2</strain>
    </source>
</reference>
<evidence type="ECO:0000256" key="3">
    <source>
        <dbReference type="ARBA" id="ARBA00022723"/>
    </source>
</evidence>
<dbReference type="CDD" id="cd16378">
    <property type="entry name" value="CcmH_N"/>
    <property type="match status" value="1"/>
</dbReference>
<evidence type="ECO:0000256" key="7">
    <source>
        <dbReference type="ARBA" id="ARBA00037230"/>
    </source>
</evidence>
<dbReference type="InterPro" id="IPR051263">
    <property type="entry name" value="C-type_cytochrome_biogenesis"/>
</dbReference>
<dbReference type="GO" id="GO:0005886">
    <property type="term" value="C:plasma membrane"/>
    <property type="evidence" value="ECO:0007669"/>
    <property type="project" value="TreeGrafter"/>
</dbReference>
<protein>
    <recommendedName>
        <fullName evidence="9">Cytochrome c-type biogenesis protein</fullName>
    </recommendedName>
</protein>
<keyword evidence="2 9" id="KW-0349">Heme</keyword>
<dbReference type="FunFam" id="1.10.8.640:FF:000001">
    <property type="entry name" value="Cytochrome c-type biogenesis protein"/>
    <property type="match status" value="1"/>
</dbReference>
<dbReference type="GeneID" id="76204218"/>